<dbReference type="CDD" id="cd12914">
    <property type="entry name" value="PDC1_DGC_like"/>
    <property type="match status" value="1"/>
</dbReference>
<dbReference type="SMART" id="SM00267">
    <property type="entry name" value="GGDEF"/>
    <property type="match status" value="1"/>
</dbReference>
<dbReference type="EMBL" id="FQUP01000006">
    <property type="protein sequence ID" value="SHG58348.1"/>
    <property type="molecule type" value="Genomic_DNA"/>
</dbReference>
<dbReference type="Gene3D" id="3.30.450.20">
    <property type="entry name" value="PAS domain"/>
    <property type="match status" value="2"/>
</dbReference>
<dbReference type="NCBIfam" id="TIGR00254">
    <property type="entry name" value="GGDEF"/>
    <property type="match status" value="1"/>
</dbReference>
<dbReference type="InterPro" id="IPR000160">
    <property type="entry name" value="GGDEF_dom"/>
</dbReference>
<dbReference type="Pfam" id="PF00990">
    <property type="entry name" value="GGDEF"/>
    <property type="match status" value="1"/>
</dbReference>
<evidence type="ECO:0000256" key="4">
    <source>
        <dbReference type="ARBA" id="ARBA00022692"/>
    </source>
</evidence>
<protein>
    <recommendedName>
        <fullName evidence="2">diguanylate cyclase</fullName>
        <ecNumber evidence="2">2.7.7.65</ecNumber>
    </recommendedName>
</protein>
<feature type="transmembrane region" description="Helical" evidence="8">
    <location>
        <begin position="20"/>
        <end position="41"/>
    </location>
</feature>
<evidence type="ECO:0000313" key="11">
    <source>
        <dbReference type="Proteomes" id="UP000184485"/>
    </source>
</evidence>
<organism evidence="10 11">
    <name type="scientific">Kaistia soli DSM 19436</name>
    <dbReference type="NCBI Taxonomy" id="1122133"/>
    <lineage>
        <taxon>Bacteria</taxon>
        <taxon>Pseudomonadati</taxon>
        <taxon>Pseudomonadota</taxon>
        <taxon>Alphaproteobacteria</taxon>
        <taxon>Hyphomicrobiales</taxon>
        <taxon>Kaistiaceae</taxon>
        <taxon>Kaistia</taxon>
    </lineage>
</organism>
<dbReference type="OrthoDB" id="9812260at2"/>
<name>A0A1M5KZX0_9HYPH</name>
<dbReference type="SUPFAM" id="SSF55073">
    <property type="entry name" value="Nucleotide cyclase"/>
    <property type="match status" value="1"/>
</dbReference>
<dbReference type="Proteomes" id="UP000184485">
    <property type="component" value="Unassembled WGS sequence"/>
</dbReference>
<dbReference type="PANTHER" id="PTHR45138">
    <property type="entry name" value="REGULATORY COMPONENTS OF SENSORY TRANSDUCTION SYSTEM"/>
    <property type="match status" value="1"/>
</dbReference>
<evidence type="ECO:0000313" key="10">
    <source>
        <dbReference type="EMBL" id="SHG58348.1"/>
    </source>
</evidence>
<gene>
    <name evidence="10" type="ORF">SAMN02745157_4451</name>
</gene>
<dbReference type="InterPro" id="IPR050469">
    <property type="entry name" value="Diguanylate_Cyclase"/>
</dbReference>
<reference evidence="10 11" key="1">
    <citation type="submission" date="2016-11" db="EMBL/GenBank/DDBJ databases">
        <authorList>
            <person name="Jaros S."/>
            <person name="Januszkiewicz K."/>
            <person name="Wedrychowicz H."/>
        </authorList>
    </citation>
    <scope>NUCLEOTIDE SEQUENCE [LARGE SCALE GENOMIC DNA]</scope>
    <source>
        <strain evidence="10 11">DSM 19436</strain>
    </source>
</reference>
<dbReference type="RefSeq" id="WP_084527785.1">
    <property type="nucleotide sequence ID" value="NZ_FQUP01000006.1"/>
</dbReference>
<feature type="domain" description="GGDEF" evidence="9">
    <location>
        <begin position="360"/>
        <end position="495"/>
    </location>
</feature>
<dbReference type="GO" id="GO:0052621">
    <property type="term" value="F:diguanylate cyclase activity"/>
    <property type="evidence" value="ECO:0007669"/>
    <property type="project" value="UniProtKB-EC"/>
</dbReference>
<dbReference type="InterPro" id="IPR029787">
    <property type="entry name" value="Nucleotide_cyclase"/>
</dbReference>
<proteinExistence type="predicted"/>
<dbReference type="CDD" id="cd01949">
    <property type="entry name" value="GGDEF"/>
    <property type="match status" value="1"/>
</dbReference>
<evidence type="ECO:0000256" key="7">
    <source>
        <dbReference type="ARBA" id="ARBA00034247"/>
    </source>
</evidence>
<dbReference type="CDD" id="cd12915">
    <property type="entry name" value="PDC2_DGC_like"/>
    <property type="match status" value="1"/>
</dbReference>
<dbReference type="FunFam" id="3.30.70.270:FF:000001">
    <property type="entry name" value="Diguanylate cyclase domain protein"/>
    <property type="match status" value="1"/>
</dbReference>
<keyword evidence="4 8" id="KW-0812">Transmembrane</keyword>
<dbReference type="PROSITE" id="PS50887">
    <property type="entry name" value="GGDEF"/>
    <property type="match status" value="1"/>
</dbReference>
<dbReference type="EC" id="2.7.7.65" evidence="2"/>
<keyword evidence="3" id="KW-1003">Cell membrane</keyword>
<evidence type="ECO:0000256" key="2">
    <source>
        <dbReference type="ARBA" id="ARBA00012528"/>
    </source>
</evidence>
<dbReference type="STRING" id="1122133.SAMN02745157_4451"/>
<dbReference type="Pfam" id="PF02743">
    <property type="entry name" value="dCache_1"/>
    <property type="match status" value="1"/>
</dbReference>
<dbReference type="PANTHER" id="PTHR45138:SF9">
    <property type="entry name" value="DIGUANYLATE CYCLASE DGCM-RELATED"/>
    <property type="match status" value="1"/>
</dbReference>
<dbReference type="InterPro" id="IPR043128">
    <property type="entry name" value="Rev_trsase/Diguanyl_cyclase"/>
</dbReference>
<keyword evidence="11" id="KW-1185">Reference proteome</keyword>
<evidence type="ECO:0000256" key="6">
    <source>
        <dbReference type="ARBA" id="ARBA00023136"/>
    </source>
</evidence>
<dbReference type="Gene3D" id="3.30.70.270">
    <property type="match status" value="1"/>
</dbReference>
<accession>A0A1M5KZX0</accession>
<keyword evidence="5 8" id="KW-1133">Transmembrane helix</keyword>
<evidence type="ECO:0000256" key="8">
    <source>
        <dbReference type="SAM" id="Phobius"/>
    </source>
</evidence>
<evidence type="ECO:0000256" key="3">
    <source>
        <dbReference type="ARBA" id="ARBA00022475"/>
    </source>
</evidence>
<dbReference type="GO" id="GO:0005886">
    <property type="term" value="C:plasma membrane"/>
    <property type="evidence" value="ECO:0007669"/>
    <property type="project" value="UniProtKB-SubCell"/>
</dbReference>
<keyword evidence="6 8" id="KW-0472">Membrane</keyword>
<sequence>MLERIRSWWGRPRRSGAELVIGSTVAAFTVLAAIAMSLWQYREEVEAHALLTGRARVASVEAQLRARFESYDAALRLIIANFSDPTLRMLDNEVWARLLSNIQNSDSGIDSITIIGSGGQVLAKQSASADVDYAKLPFFRAHQASAAIGLLISDPEADNSGRQMIVLSRRMALADGKFGGVTALVIDLAAIRGILQPIPMDSTDSVAVVSGNGRIIARKPALADNGDAGVDLTRNANFQRMQLLGHGSFVSRSSLDGVERLITFDKVEGTRLIVSAGIATDSLYGNWRRQSLLIGGLALAISSALVFAALLLLRESRLRAAAQSELERQARTDFLTGLPNRRQFEMSLHREWRRAARTRTDLAVILFDADNFKGLNDKHGHAIGDEMLKLVAGVLDEAARRPGDLPARIGGEEFAMVLADTTAEGAAFVAERIRSDLEARSLSDHGGIRAVTLSAGVAATLGGAAGSATALLAAADAALYLAKQNGRDRVQVHQPA</sequence>
<evidence type="ECO:0000256" key="1">
    <source>
        <dbReference type="ARBA" id="ARBA00004651"/>
    </source>
</evidence>
<dbReference type="InterPro" id="IPR033479">
    <property type="entry name" value="dCache_1"/>
</dbReference>
<dbReference type="AlphaFoldDB" id="A0A1M5KZX0"/>
<comment type="subcellular location">
    <subcellularLocation>
        <location evidence="1">Cell membrane</location>
        <topology evidence="1">Multi-pass membrane protein</topology>
    </subcellularLocation>
</comment>
<evidence type="ECO:0000256" key="5">
    <source>
        <dbReference type="ARBA" id="ARBA00022989"/>
    </source>
</evidence>
<feature type="transmembrane region" description="Helical" evidence="8">
    <location>
        <begin position="292"/>
        <end position="313"/>
    </location>
</feature>
<comment type="catalytic activity">
    <reaction evidence="7">
        <text>2 GTP = 3',3'-c-di-GMP + 2 diphosphate</text>
        <dbReference type="Rhea" id="RHEA:24898"/>
        <dbReference type="ChEBI" id="CHEBI:33019"/>
        <dbReference type="ChEBI" id="CHEBI:37565"/>
        <dbReference type="ChEBI" id="CHEBI:58805"/>
        <dbReference type="EC" id="2.7.7.65"/>
    </reaction>
</comment>
<evidence type="ECO:0000259" key="9">
    <source>
        <dbReference type="PROSITE" id="PS50887"/>
    </source>
</evidence>